<dbReference type="InterPro" id="IPR016169">
    <property type="entry name" value="FAD-bd_PCMH_sub2"/>
</dbReference>
<dbReference type="PANTHER" id="PTHR42973">
    <property type="entry name" value="BINDING OXIDOREDUCTASE, PUTATIVE (AFU_ORTHOLOGUE AFUA_1G17690)-RELATED"/>
    <property type="match status" value="1"/>
</dbReference>
<gene>
    <name evidence="6" type="ORF">SCAR479_02596</name>
</gene>
<evidence type="ECO:0000313" key="7">
    <source>
        <dbReference type="Proteomes" id="UP001465668"/>
    </source>
</evidence>
<dbReference type="Pfam" id="PF01565">
    <property type="entry name" value="FAD_binding_4"/>
    <property type="match status" value="1"/>
</dbReference>
<dbReference type="InterPro" id="IPR006094">
    <property type="entry name" value="Oxid_FAD_bind_N"/>
</dbReference>
<dbReference type="InterPro" id="IPR016166">
    <property type="entry name" value="FAD-bd_PCMH"/>
</dbReference>
<evidence type="ECO:0000313" key="6">
    <source>
        <dbReference type="EMBL" id="KAK9780481.1"/>
    </source>
</evidence>
<dbReference type="InterPro" id="IPR012951">
    <property type="entry name" value="BBE"/>
</dbReference>
<dbReference type="PROSITE" id="PS51387">
    <property type="entry name" value="FAD_PCMH"/>
    <property type="match status" value="1"/>
</dbReference>
<evidence type="ECO:0000259" key="5">
    <source>
        <dbReference type="PROSITE" id="PS51387"/>
    </source>
</evidence>
<organism evidence="6 7">
    <name type="scientific">Seiridium cardinale</name>
    <dbReference type="NCBI Taxonomy" id="138064"/>
    <lineage>
        <taxon>Eukaryota</taxon>
        <taxon>Fungi</taxon>
        <taxon>Dikarya</taxon>
        <taxon>Ascomycota</taxon>
        <taxon>Pezizomycotina</taxon>
        <taxon>Sordariomycetes</taxon>
        <taxon>Xylariomycetidae</taxon>
        <taxon>Amphisphaeriales</taxon>
        <taxon>Sporocadaceae</taxon>
        <taxon>Seiridium</taxon>
    </lineage>
</organism>
<dbReference type="Pfam" id="PF08031">
    <property type="entry name" value="BBE"/>
    <property type="match status" value="1"/>
</dbReference>
<evidence type="ECO:0000256" key="3">
    <source>
        <dbReference type="ARBA" id="ARBA00022827"/>
    </source>
</evidence>
<dbReference type="PANTHER" id="PTHR42973:SF15">
    <property type="entry name" value="FAD-BINDING PCMH-TYPE DOMAIN-CONTAINING PROTEIN"/>
    <property type="match status" value="1"/>
</dbReference>
<proteinExistence type="inferred from homology"/>
<evidence type="ECO:0000256" key="1">
    <source>
        <dbReference type="ARBA" id="ARBA00005466"/>
    </source>
</evidence>
<evidence type="ECO:0000256" key="4">
    <source>
        <dbReference type="ARBA" id="ARBA00023002"/>
    </source>
</evidence>
<comment type="similarity">
    <text evidence="1">Belongs to the oxygen-dependent FAD-linked oxidoreductase family.</text>
</comment>
<feature type="domain" description="FAD-binding PCMH-type" evidence="5">
    <location>
        <begin position="54"/>
        <end position="228"/>
    </location>
</feature>
<protein>
    <recommendedName>
        <fullName evidence="5">FAD-binding PCMH-type domain-containing protein</fullName>
    </recommendedName>
</protein>
<accession>A0ABR2Y3I0</accession>
<comment type="caution">
    <text evidence="6">The sequence shown here is derived from an EMBL/GenBank/DDBJ whole genome shotgun (WGS) entry which is preliminary data.</text>
</comment>
<sequence length="498" mass="54720">MATIPVSPVESTAQTSANSSCSQQLFDCLANKKVPFVQENDPPWDDHTRSFNVRLSYRPCVVIIPKNTQHVSDAIICASKHGIHVQAKCGGHSYANFSNGGTDGAMIIDMRNFRDVIVDQETGVAKVGGGKRLGPLGLAIWNQGKRALAHGTCSAVGIGGHYTHGGYGHLSRAWGLAMDQIVALDVVLADGSLVHADRHQHADVFYAMRGAADMIGIAVNFYLQTRRAPEKVIKWDLDLSTSAPINDIETATGIFLHLQAVAQNPDVVDKNISFGIVLGPGQWFNVGGIYLGSLDHFNDVIAPELLRRIPGTKEIKIRELNWIETLKHLGGDDLTVADPYTEQSNFYAKSIIVPQPGASRESVRSYMSFIAAAGQKQTFGWYAILDLYGGSGSQINTKDIEFAAYRDRSSMWVAQHQAYVSNDATFPKEGVTFLNDLNKALTHRMDSFGAYLPYVDSEYDKDMARRMYYGDEVHARLKTIKRAVDPKNVFANPQSIDP</sequence>
<dbReference type="SUPFAM" id="SSF56176">
    <property type="entry name" value="FAD-binding/transporter-associated domain-like"/>
    <property type="match status" value="1"/>
</dbReference>
<reference evidence="6 7" key="1">
    <citation type="submission" date="2024-02" db="EMBL/GenBank/DDBJ databases">
        <title>First draft genome assembly of two strains of Seiridium cardinale.</title>
        <authorList>
            <person name="Emiliani G."/>
            <person name="Scali E."/>
        </authorList>
    </citation>
    <scope>NUCLEOTIDE SEQUENCE [LARGE SCALE GENOMIC DNA]</scope>
    <source>
        <strain evidence="6 7">BM-138-000479</strain>
    </source>
</reference>
<dbReference type="Proteomes" id="UP001465668">
    <property type="component" value="Unassembled WGS sequence"/>
</dbReference>
<keyword evidence="4" id="KW-0560">Oxidoreductase</keyword>
<keyword evidence="2" id="KW-0285">Flavoprotein</keyword>
<keyword evidence="7" id="KW-1185">Reference proteome</keyword>
<evidence type="ECO:0000256" key="2">
    <source>
        <dbReference type="ARBA" id="ARBA00022630"/>
    </source>
</evidence>
<dbReference type="EMBL" id="JARVKM010000006">
    <property type="protein sequence ID" value="KAK9780481.1"/>
    <property type="molecule type" value="Genomic_DNA"/>
</dbReference>
<dbReference type="Gene3D" id="3.30.465.10">
    <property type="match status" value="1"/>
</dbReference>
<keyword evidence="3" id="KW-0274">FAD</keyword>
<dbReference type="InterPro" id="IPR036318">
    <property type="entry name" value="FAD-bd_PCMH-like_sf"/>
</dbReference>
<name>A0ABR2Y3I0_9PEZI</name>
<dbReference type="InterPro" id="IPR050416">
    <property type="entry name" value="FAD-linked_Oxidoreductase"/>
</dbReference>
<dbReference type="Gene3D" id="3.40.462.20">
    <property type="match status" value="1"/>
</dbReference>